<name>A0A2P5EVC3_TREOI</name>
<dbReference type="STRING" id="63057.A0A2P5EVC3"/>
<dbReference type="Pfam" id="PF14111">
    <property type="entry name" value="DUF4283"/>
    <property type="match status" value="1"/>
</dbReference>
<dbReference type="AlphaFoldDB" id="A0A2P5EVC3"/>
<accession>A0A2P5EVC3</accession>
<gene>
    <name evidence="2" type="ORF">TorRG33x02_146340</name>
</gene>
<protein>
    <recommendedName>
        <fullName evidence="1">DUF4283 domain-containing protein</fullName>
    </recommendedName>
</protein>
<organism evidence="2 3">
    <name type="scientific">Trema orientale</name>
    <name type="common">Charcoal tree</name>
    <name type="synonym">Celtis orientalis</name>
    <dbReference type="NCBI Taxonomy" id="63057"/>
    <lineage>
        <taxon>Eukaryota</taxon>
        <taxon>Viridiplantae</taxon>
        <taxon>Streptophyta</taxon>
        <taxon>Embryophyta</taxon>
        <taxon>Tracheophyta</taxon>
        <taxon>Spermatophyta</taxon>
        <taxon>Magnoliopsida</taxon>
        <taxon>eudicotyledons</taxon>
        <taxon>Gunneridae</taxon>
        <taxon>Pentapetalae</taxon>
        <taxon>rosids</taxon>
        <taxon>fabids</taxon>
        <taxon>Rosales</taxon>
        <taxon>Cannabaceae</taxon>
        <taxon>Trema</taxon>
    </lineage>
</organism>
<dbReference type="InParanoid" id="A0A2P5EVC3"/>
<dbReference type="OrthoDB" id="1750606at2759"/>
<proteinExistence type="predicted"/>
<evidence type="ECO:0000313" key="3">
    <source>
        <dbReference type="Proteomes" id="UP000237000"/>
    </source>
</evidence>
<evidence type="ECO:0000259" key="1">
    <source>
        <dbReference type="Pfam" id="PF14111"/>
    </source>
</evidence>
<sequence length="103" mass="11971">MDEIVRQWNRLSITEEEGEVIGISESLVMKGRKEVQSGLLVKLLIHKPFNKNAFKETMKDLWQPSHRLSITEVGRNIFLFAFEDVVDRDTVLDREPSNLNKCL</sequence>
<evidence type="ECO:0000313" key="2">
    <source>
        <dbReference type="EMBL" id="PON89490.1"/>
    </source>
</evidence>
<keyword evidence="3" id="KW-1185">Reference proteome</keyword>
<dbReference type="Proteomes" id="UP000237000">
    <property type="component" value="Unassembled WGS sequence"/>
</dbReference>
<feature type="domain" description="DUF4283" evidence="1">
    <location>
        <begin position="39"/>
        <end position="102"/>
    </location>
</feature>
<comment type="caution">
    <text evidence="2">The sequence shown here is derived from an EMBL/GenBank/DDBJ whole genome shotgun (WGS) entry which is preliminary data.</text>
</comment>
<dbReference type="EMBL" id="JXTC01000093">
    <property type="protein sequence ID" value="PON89490.1"/>
    <property type="molecule type" value="Genomic_DNA"/>
</dbReference>
<reference evidence="3" key="1">
    <citation type="submission" date="2016-06" db="EMBL/GenBank/DDBJ databases">
        <title>Parallel loss of symbiosis genes in relatives of nitrogen-fixing non-legume Parasponia.</title>
        <authorList>
            <person name="Van Velzen R."/>
            <person name="Holmer R."/>
            <person name="Bu F."/>
            <person name="Rutten L."/>
            <person name="Van Zeijl A."/>
            <person name="Liu W."/>
            <person name="Santuari L."/>
            <person name="Cao Q."/>
            <person name="Sharma T."/>
            <person name="Shen D."/>
            <person name="Roswanjaya Y."/>
            <person name="Wardhani T."/>
            <person name="Kalhor M.S."/>
            <person name="Jansen J."/>
            <person name="Van den Hoogen J."/>
            <person name="Gungor B."/>
            <person name="Hartog M."/>
            <person name="Hontelez J."/>
            <person name="Verver J."/>
            <person name="Yang W.-C."/>
            <person name="Schijlen E."/>
            <person name="Repin R."/>
            <person name="Schilthuizen M."/>
            <person name="Schranz E."/>
            <person name="Heidstra R."/>
            <person name="Miyata K."/>
            <person name="Fedorova E."/>
            <person name="Kohlen W."/>
            <person name="Bisseling T."/>
            <person name="Smit S."/>
            <person name="Geurts R."/>
        </authorList>
    </citation>
    <scope>NUCLEOTIDE SEQUENCE [LARGE SCALE GENOMIC DNA]</scope>
    <source>
        <strain evidence="3">cv. RG33-2</strain>
    </source>
</reference>
<dbReference type="InterPro" id="IPR025558">
    <property type="entry name" value="DUF4283"/>
</dbReference>